<evidence type="ECO:0000313" key="5">
    <source>
        <dbReference type="EMBL" id="MCW0481428.1"/>
    </source>
</evidence>
<comment type="subcellular location">
    <subcellularLocation>
        <location evidence="1">Cell outer membrane</location>
    </subcellularLocation>
</comment>
<reference evidence="5" key="1">
    <citation type="submission" date="2022-10" db="EMBL/GenBank/DDBJ databases">
        <title>Gaoshiqiia sediminis gen. nov., sp. nov., isolated from coastal sediment.</title>
        <authorList>
            <person name="Yu W.X."/>
            <person name="Mu D.S."/>
            <person name="Du J.Z."/>
            <person name="Liang Y.Q."/>
        </authorList>
    </citation>
    <scope>NUCLEOTIDE SEQUENCE</scope>
    <source>
        <strain evidence="5">A06</strain>
    </source>
</reference>
<proteinExistence type="predicted"/>
<keyword evidence="4" id="KW-0732">Signal</keyword>
<evidence type="ECO:0008006" key="7">
    <source>
        <dbReference type="Google" id="ProtNLM"/>
    </source>
</evidence>
<protein>
    <recommendedName>
        <fullName evidence="7">TonB-dependent receptor</fullName>
    </recommendedName>
</protein>
<feature type="chain" id="PRO_5041438291" description="TonB-dependent receptor" evidence="4">
    <location>
        <begin position="25"/>
        <end position="592"/>
    </location>
</feature>
<evidence type="ECO:0000256" key="3">
    <source>
        <dbReference type="ARBA" id="ARBA00023237"/>
    </source>
</evidence>
<feature type="signal peptide" evidence="4">
    <location>
        <begin position="1"/>
        <end position="24"/>
    </location>
</feature>
<evidence type="ECO:0000256" key="1">
    <source>
        <dbReference type="ARBA" id="ARBA00004442"/>
    </source>
</evidence>
<accession>A0AA42C457</accession>
<dbReference type="Proteomes" id="UP001163821">
    <property type="component" value="Unassembled WGS sequence"/>
</dbReference>
<keyword evidence="2" id="KW-0472">Membrane</keyword>
<dbReference type="Gene3D" id="2.40.170.20">
    <property type="entry name" value="TonB-dependent receptor, beta-barrel domain"/>
    <property type="match status" value="1"/>
</dbReference>
<evidence type="ECO:0000256" key="2">
    <source>
        <dbReference type="ARBA" id="ARBA00023136"/>
    </source>
</evidence>
<dbReference type="RefSeq" id="WP_282590034.1">
    <property type="nucleotide sequence ID" value="NZ_JAPAAF010000001.1"/>
</dbReference>
<evidence type="ECO:0000256" key="4">
    <source>
        <dbReference type="SAM" id="SignalP"/>
    </source>
</evidence>
<keyword evidence="3" id="KW-0998">Cell outer membrane</keyword>
<sequence>MKTSFIRYIFLISFFGGATHLAVAQQDTTRLRKEVEVVKAYQPSISDAFKINDIPQIKQNAAEKPVFDYRINSQPVFSTFSVEPVQAAQMAREPKAEQGNGLLKGGIGNYQTPYAELFYNTEAGRRSSFGMHFKHLSSNGKIKLMNDDKVKAPHSENLAALYATHNFRKATLDAKLHFSRQAFRYYGYSGDSLTNARKEMLMPFWDFKQAFSKGGLEVQLTGDENPRSDLFYQANFQYQHFSTKSGQKENLVKLSGLIDKEFDQFWGQLDAGITVLKTDSIFNRAFDEYGKKQQLVFKLNPSVLFSNDEASLRVGLNSYAVMDDDSDGDYMLAPLVKAEWSPVENMLTLFAGTDGKIQHNHYSAIAAENQFINPYQDIKNTKYNYILTAGLRGKFSSKFNFRVQADYAKIKNQHFFILHEDKYLGAEDPFLKSNTFDVVYDRMKQLTLGGELFFVASKDFSLLVNSKFYSYDLNNLAEAWQKPGYEAGASLNFHPEGPLSLTADILLFGKRKALVQTAIYDPVISNTEPVQSEETIVTIDPILDINFGLNYQYSSKLSFWGKVNNFAFQKYESWLGYTQKGMNLLVGASYSF</sequence>
<name>A0AA42C457_9BACT</name>
<gene>
    <name evidence="5" type="ORF">N2K84_01725</name>
</gene>
<organism evidence="5 6">
    <name type="scientific">Gaoshiqia sediminis</name>
    <dbReference type="NCBI Taxonomy" id="2986998"/>
    <lineage>
        <taxon>Bacteria</taxon>
        <taxon>Pseudomonadati</taxon>
        <taxon>Bacteroidota</taxon>
        <taxon>Bacteroidia</taxon>
        <taxon>Marinilabiliales</taxon>
        <taxon>Prolixibacteraceae</taxon>
        <taxon>Gaoshiqia</taxon>
    </lineage>
</organism>
<evidence type="ECO:0000313" key="6">
    <source>
        <dbReference type="Proteomes" id="UP001163821"/>
    </source>
</evidence>
<dbReference type="GO" id="GO:0009279">
    <property type="term" value="C:cell outer membrane"/>
    <property type="evidence" value="ECO:0007669"/>
    <property type="project" value="UniProtKB-SubCell"/>
</dbReference>
<dbReference type="AlphaFoldDB" id="A0AA42C457"/>
<dbReference type="SUPFAM" id="SSF56935">
    <property type="entry name" value="Porins"/>
    <property type="match status" value="1"/>
</dbReference>
<dbReference type="EMBL" id="JAPAAF010000001">
    <property type="protein sequence ID" value="MCW0481428.1"/>
    <property type="molecule type" value="Genomic_DNA"/>
</dbReference>
<keyword evidence="6" id="KW-1185">Reference proteome</keyword>
<dbReference type="InterPro" id="IPR036942">
    <property type="entry name" value="Beta-barrel_TonB_sf"/>
</dbReference>
<comment type="caution">
    <text evidence="5">The sequence shown here is derived from an EMBL/GenBank/DDBJ whole genome shotgun (WGS) entry which is preliminary data.</text>
</comment>